<protein>
    <submittedName>
        <fullName evidence="2">Uncharacterized protein</fullName>
    </submittedName>
</protein>
<feature type="transmembrane region" description="Helical" evidence="1">
    <location>
        <begin position="29"/>
        <end position="50"/>
    </location>
</feature>
<name>A0AA96WET1_9CYAN</name>
<dbReference type="AlphaFoldDB" id="A0AA96WET1"/>
<accession>A0AA96WET1</accession>
<sequence length="52" mass="5903">MTFLTLASILLFFVLIVNKLLLEPLEFLASFHLPSWLMLTLGLSLLAWLIGE</sequence>
<evidence type="ECO:0000256" key="1">
    <source>
        <dbReference type="SAM" id="Phobius"/>
    </source>
</evidence>
<dbReference type="RefSeq" id="WP_158673094.1">
    <property type="nucleotide sequence ID" value="NZ_CP053586.1"/>
</dbReference>
<proteinExistence type="predicted"/>
<keyword evidence="1" id="KW-0472">Membrane</keyword>
<gene>
    <name evidence="2" type="ORF">HJG54_13435</name>
</gene>
<keyword evidence="1" id="KW-0812">Transmembrane</keyword>
<organism evidence="2">
    <name type="scientific">Leptolyngbya sp. NK1-12</name>
    <dbReference type="NCBI Taxonomy" id="2547451"/>
    <lineage>
        <taxon>Bacteria</taxon>
        <taxon>Bacillati</taxon>
        <taxon>Cyanobacteriota</taxon>
        <taxon>Cyanophyceae</taxon>
        <taxon>Leptolyngbyales</taxon>
        <taxon>Leptolyngbyaceae</taxon>
        <taxon>Leptolyngbya group</taxon>
        <taxon>Leptolyngbya</taxon>
    </lineage>
</organism>
<keyword evidence="1" id="KW-1133">Transmembrane helix</keyword>
<dbReference type="EMBL" id="CP053586">
    <property type="protein sequence ID" value="WNZ23755.1"/>
    <property type="molecule type" value="Genomic_DNA"/>
</dbReference>
<reference evidence="2" key="1">
    <citation type="submission" date="2020-05" db="EMBL/GenBank/DDBJ databases">
        <authorList>
            <person name="Zhu T."/>
            <person name="Keshari N."/>
            <person name="Lu X."/>
        </authorList>
    </citation>
    <scope>NUCLEOTIDE SEQUENCE</scope>
    <source>
        <strain evidence="2">NK1-12</strain>
    </source>
</reference>
<evidence type="ECO:0000313" key="2">
    <source>
        <dbReference type="EMBL" id="WNZ23755.1"/>
    </source>
</evidence>